<evidence type="ECO:0000256" key="1">
    <source>
        <dbReference type="SAM" id="SignalP"/>
    </source>
</evidence>
<sequence length="294" mass="34166">MRLKSVFRIMSVAFGVLIVCSANAANSQATLQQNYQNVDIATKYMNTLLNGSYSYTDIKYLWNDINGGVAPKNEKELLGHYLAFVRTLWGTFLTKNNTDVTNCPSYVFAYVEELLKKENWDHFVDCVASNPRNKKEIHLWYAGVGTNIDQESFYFLYPKKNPSGWGINFQRVDSIRTDFLAMSRKFTKLSEYMNDDMILYHPFFYAPKALGKRTEACVNRYANFMKQLYAAQVYDANPLNKAKGQTYQYQYAETPQIAWKMMPDYLNTNDFSKFAADYSFNKSKRVNLDDMKKK</sequence>
<feature type="chain" id="PRO_5039521882" evidence="1">
    <location>
        <begin position="25"/>
        <end position="294"/>
    </location>
</feature>
<evidence type="ECO:0000313" key="3">
    <source>
        <dbReference type="Proteomes" id="UP000824083"/>
    </source>
</evidence>
<evidence type="ECO:0000313" key="2">
    <source>
        <dbReference type="EMBL" id="HIU37244.1"/>
    </source>
</evidence>
<dbReference type="Proteomes" id="UP000824083">
    <property type="component" value="Unassembled WGS sequence"/>
</dbReference>
<name>A0A9D1IK17_9BURK</name>
<dbReference type="EMBL" id="DVMY01000054">
    <property type="protein sequence ID" value="HIU37244.1"/>
    <property type="molecule type" value="Genomic_DNA"/>
</dbReference>
<keyword evidence="1" id="KW-0732">Signal</keyword>
<dbReference type="AlphaFoldDB" id="A0A9D1IK17"/>
<gene>
    <name evidence="2" type="ORF">IAC56_03100</name>
</gene>
<organism evidence="2 3">
    <name type="scientific">Candidatus Aphodousia faecigallinarum</name>
    <dbReference type="NCBI Taxonomy" id="2840677"/>
    <lineage>
        <taxon>Bacteria</taxon>
        <taxon>Pseudomonadati</taxon>
        <taxon>Pseudomonadota</taxon>
        <taxon>Betaproteobacteria</taxon>
        <taxon>Burkholderiales</taxon>
        <taxon>Sutterellaceae</taxon>
        <taxon>Sutterellaceae incertae sedis</taxon>
        <taxon>Candidatus Aphodousia</taxon>
    </lineage>
</organism>
<comment type="caution">
    <text evidence="2">The sequence shown here is derived from an EMBL/GenBank/DDBJ whole genome shotgun (WGS) entry which is preliminary data.</text>
</comment>
<protein>
    <submittedName>
        <fullName evidence="2">Uncharacterized protein</fullName>
    </submittedName>
</protein>
<reference evidence="2" key="1">
    <citation type="submission" date="2020-10" db="EMBL/GenBank/DDBJ databases">
        <authorList>
            <person name="Gilroy R."/>
        </authorList>
    </citation>
    <scope>NUCLEOTIDE SEQUENCE</scope>
    <source>
        <strain evidence="2">7463</strain>
    </source>
</reference>
<proteinExistence type="predicted"/>
<reference evidence="2" key="2">
    <citation type="journal article" date="2021" name="PeerJ">
        <title>Extensive microbial diversity within the chicken gut microbiome revealed by metagenomics and culture.</title>
        <authorList>
            <person name="Gilroy R."/>
            <person name="Ravi A."/>
            <person name="Getino M."/>
            <person name="Pursley I."/>
            <person name="Horton D.L."/>
            <person name="Alikhan N.F."/>
            <person name="Baker D."/>
            <person name="Gharbi K."/>
            <person name="Hall N."/>
            <person name="Watson M."/>
            <person name="Adriaenssens E.M."/>
            <person name="Foster-Nyarko E."/>
            <person name="Jarju S."/>
            <person name="Secka A."/>
            <person name="Antonio M."/>
            <person name="Oren A."/>
            <person name="Chaudhuri R.R."/>
            <person name="La Ragione R."/>
            <person name="Hildebrand F."/>
            <person name="Pallen M.J."/>
        </authorList>
    </citation>
    <scope>NUCLEOTIDE SEQUENCE</scope>
    <source>
        <strain evidence="2">7463</strain>
    </source>
</reference>
<accession>A0A9D1IK17</accession>
<feature type="signal peptide" evidence="1">
    <location>
        <begin position="1"/>
        <end position="24"/>
    </location>
</feature>